<keyword evidence="4" id="KW-1185">Reference proteome</keyword>
<dbReference type="SUPFAM" id="SSF53850">
    <property type="entry name" value="Periplasmic binding protein-like II"/>
    <property type="match status" value="1"/>
</dbReference>
<dbReference type="Gene3D" id="3.40.190.10">
    <property type="entry name" value="Periplasmic binding protein-like II"/>
    <property type="match status" value="1"/>
</dbReference>
<keyword evidence="1" id="KW-0732">Signal</keyword>
<dbReference type="Proteomes" id="UP000249590">
    <property type="component" value="Unassembled WGS sequence"/>
</dbReference>
<feature type="domain" description="ABC-type glycine betaine transport system substrate-binding" evidence="2">
    <location>
        <begin position="37"/>
        <end position="320"/>
    </location>
</feature>
<comment type="caution">
    <text evidence="3">The sequence shown here is derived from an EMBL/GenBank/DDBJ whole genome shotgun (WGS) entry which is preliminary data.</text>
</comment>
<dbReference type="EMBL" id="QHHQ01000011">
    <property type="protein sequence ID" value="RAH96831.1"/>
    <property type="molecule type" value="Genomic_DNA"/>
</dbReference>
<dbReference type="GO" id="GO:0022857">
    <property type="term" value="F:transmembrane transporter activity"/>
    <property type="evidence" value="ECO:0007669"/>
    <property type="project" value="InterPro"/>
</dbReference>
<dbReference type="AlphaFoldDB" id="A0A8B2NIG7"/>
<reference evidence="3 4" key="1">
    <citation type="submission" date="2018-05" db="EMBL/GenBank/DDBJ databases">
        <title>Acuticoccus sediminis sp. nov., isolated from deep-sea sediment of Indian Ocean.</title>
        <authorList>
            <person name="Liu X."/>
            <person name="Lai Q."/>
            <person name="Du Y."/>
            <person name="Sun F."/>
            <person name="Zhang X."/>
            <person name="Wang S."/>
            <person name="Shao Z."/>
        </authorList>
    </citation>
    <scope>NUCLEOTIDE SEQUENCE [LARGE SCALE GENOMIC DNA]</scope>
    <source>
        <strain evidence="3 4">PTG4-2</strain>
    </source>
</reference>
<dbReference type="CDD" id="cd13638">
    <property type="entry name" value="PBP2_EcProx_like"/>
    <property type="match status" value="1"/>
</dbReference>
<evidence type="ECO:0000313" key="3">
    <source>
        <dbReference type="EMBL" id="RAH96831.1"/>
    </source>
</evidence>
<accession>A0A8B2NIG7</accession>
<feature type="signal peptide" evidence="1">
    <location>
        <begin position="1"/>
        <end position="27"/>
    </location>
</feature>
<protein>
    <submittedName>
        <fullName evidence="3">Proline/glycine betaine ABC transporter substrate-binding protein ProX</fullName>
    </submittedName>
</protein>
<sequence length="337" mass="36344">MLRLHHAVRAPAMALTLAAMSTAPLMAQESLPGEGVTVSFAYDSTAETLFQTNIVQIGLERLGYEVEAPTPLQIPAMYLATSTGDVDAVACAWKPLQNAFYERAGGDSSMVRLGALVEGATQGYFIDKATAEAHDISSIDQLQDPEIAALFSADGSGKAQLFGCPPGWGCERVIEHQMDAYELRPTVDHVQGDMAVIASEILARHASGEPVVYYTYMPLWVSQILVPGEDVVQLTVPFTSLPESDDPTLTTLPDGRNVGHTVNTIGVIANKGFAEDNPVAAKWMELVTIPVADVVAENYRIYEGEKSDEAIRAHAVAWVEEHAEQFDAWLAEAKAAQ</sequence>
<gene>
    <name evidence="3" type="ORF">DLJ53_31745</name>
</gene>
<dbReference type="GO" id="GO:0043190">
    <property type="term" value="C:ATP-binding cassette (ABC) transporter complex"/>
    <property type="evidence" value="ECO:0007669"/>
    <property type="project" value="InterPro"/>
</dbReference>
<dbReference type="InterPro" id="IPR007210">
    <property type="entry name" value="ABC_Gly_betaine_transp_sub-bd"/>
</dbReference>
<proteinExistence type="predicted"/>
<name>A0A8B2NIG7_9HYPH</name>
<dbReference type="Pfam" id="PF04069">
    <property type="entry name" value="OpuAC"/>
    <property type="match status" value="1"/>
</dbReference>
<feature type="chain" id="PRO_5033025223" evidence="1">
    <location>
        <begin position="28"/>
        <end position="337"/>
    </location>
</feature>
<dbReference type="Gene3D" id="3.40.190.100">
    <property type="entry name" value="Glycine betaine-binding periplasmic protein, domain 2"/>
    <property type="match status" value="1"/>
</dbReference>
<organism evidence="3 4">
    <name type="scientific">Acuticoccus sediminis</name>
    <dbReference type="NCBI Taxonomy" id="2184697"/>
    <lineage>
        <taxon>Bacteria</taxon>
        <taxon>Pseudomonadati</taxon>
        <taxon>Pseudomonadota</taxon>
        <taxon>Alphaproteobacteria</taxon>
        <taxon>Hyphomicrobiales</taxon>
        <taxon>Amorphaceae</taxon>
        <taxon>Acuticoccus</taxon>
    </lineage>
</organism>
<evidence type="ECO:0000259" key="2">
    <source>
        <dbReference type="Pfam" id="PF04069"/>
    </source>
</evidence>
<dbReference type="OrthoDB" id="9787902at2"/>
<evidence type="ECO:0000313" key="4">
    <source>
        <dbReference type="Proteomes" id="UP000249590"/>
    </source>
</evidence>
<dbReference type="NCBIfam" id="NF008334">
    <property type="entry name" value="PRK11119.1"/>
    <property type="match status" value="1"/>
</dbReference>
<dbReference type="RefSeq" id="WP_111352353.1">
    <property type="nucleotide sequence ID" value="NZ_QHHQ01000011.1"/>
</dbReference>
<evidence type="ECO:0000256" key="1">
    <source>
        <dbReference type="SAM" id="SignalP"/>
    </source>
</evidence>